<evidence type="ECO:0000313" key="3">
    <source>
        <dbReference type="Proteomes" id="UP000546701"/>
    </source>
</evidence>
<feature type="signal peptide" evidence="1">
    <location>
        <begin position="1"/>
        <end position="22"/>
    </location>
</feature>
<evidence type="ECO:0000313" key="2">
    <source>
        <dbReference type="EMBL" id="MBB5730830.1"/>
    </source>
</evidence>
<organism evidence="2 3">
    <name type="scientific">Sphingomonas prati</name>
    <dbReference type="NCBI Taxonomy" id="1843237"/>
    <lineage>
        <taxon>Bacteria</taxon>
        <taxon>Pseudomonadati</taxon>
        <taxon>Pseudomonadota</taxon>
        <taxon>Alphaproteobacteria</taxon>
        <taxon>Sphingomonadales</taxon>
        <taxon>Sphingomonadaceae</taxon>
        <taxon>Sphingomonas</taxon>
    </lineage>
</organism>
<reference evidence="2 3" key="1">
    <citation type="submission" date="2020-08" db="EMBL/GenBank/DDBJ databases">
        <title>Genomic Encyclopedia of Type Strains, Phase IV (KMG-IV): sequencing the most valuable type-strain genomes for metagenomic binning, comparative biology and taxonomic classification.</title>
        <authorList>
            <person name="Goeker M."/>
        </authorList>
    </citation>
    <scope>NUCLEOTIDE SEQUENCE [LARGE SCALE GENOMIC DNA]</scope>
    <source>
        <strain evidence="2 3">DSM 103336</strain>
    </source>
</reference>
<evidence type="ECO:0008006" key="4">
    <source>
        <dbReference type="Google" id="ProtNLM"/>
    </source>
</evidence>
<keyword evidence="1" id="KW-0732">Signal</keyword>
<dbReference type="Proteomes" id="UP000546701">
    <property type="component" value="Unassembled WGS sequence"/>
</dbReference>
<comment type="caution">
    <text evidence="2">The sequence shown here is derived from an EMBL/GenBank/DDBJ whole genome shotgun (WGS) entry which is preliminary data.</text>
</comment>
<feature type="non-terminal residue" evidence="2">
    <location>
        <position position="82"/>
    </location>
</feature>
<evidence type="ECO:0000256" key="1">
    <source>
        <dbReference type="SAM" id="SignalP"/>
    </source>
</evidence>
<dbReference type="AlphaFoldDB" id="A0A7W9BVG5"/>
<sequence>MKMFRFVPAFGLALAAGSPAMAQVTDSWTGPYVGGQLGYGFQPKDSGEAVLFDNNLDGTFGDTVNTAAGANAFSPGTCGGSA</sequence>
<name>A0A7W9BVG5_9SPHN</name>
<dbReference type="EMBL" id="JACIJR010000010">
    <property type="protein sequence ID" value="MBB5730830.1"/>
    <property type="molecule type" value="Genomic_DNA"/>
</dbReference>
<proteinExistence type="predicted"/>
<accession>A0A7W9BVG5</accession>
<feature type="chain" id="PRO_5030642226" description="Porin family protein" evidence="1">
    <location>
        <begin position="23"/>
        <end position="82"/>
    </location>
</feature>
<protein>
    <recommendedName>
        <fullName evidence="4">Porin family protein</fullName>
    </recommendedName>
</protein>
<gene>
    <name evidence="2" type="ORF">FHS99_003337</name>
</gene>
<keyword evidence="3" id="KW-1185">Reference proteome</keyword>